<evidence type="ECO:0008006" key="4">
    <source>
        <dbReference type="Google" id="ProtNLM"/>
    </source>
</evidence>
<dbReference type="InterPro" id="IPR039615">
    <property type="entry name" value="PKS"/>
</dbReference>
<feature type="compositionally biased region" description="Basic and acidic residues" evidence="1">
    <location>
        <begin position="173"/>
        <end position="186"/>
    </location>
</feature>
<dbReference type="EMBL" id="JAXIOK010000023">
    <property type="protein sequence ID" value="KAK4742851.1"/>
    <property type="molecule type" value="Genomic_DNA"/>
</dbReference>
<evidence type="ECO:0000313" key="2">
    <source>
        <dbReference type="EMBL" id="KAK4742851.1"/>
    </source>
</evidence>
<organism evidence="2 3">
    <name type="scientific">Trapa incisa</name>
    <dbReference type="NCBI Taxonomy" id="236973"/>
    <lineage>
        <taxon>Eukaryota</taxon>
        <taxon>Viridiplantae</taxon>
        <taxon>Streptophyta</taxon>
        <taxon>Embryophyta</taxon>
        <taxon>Tracheophyta</taxon>
        <taxon>Spermatophyta</taxon>
        <taxon>Magnoliopsida</taxon>
        <taxon>eudicotyledons</taxon>
        <taxon>Gunneridae</taxon>
        <taxon>Pentapetalae</taxon>
        <taxon>rosids</taxon>
        <taxon>malvids</taxon>
        <taxon>Myrtales</taxon>
        <taxon>Lythraceae</taxon>
        <taxon>Trapa</taxon>
    </lineage>
</organism>
<accession>A0AAN7JA34</accession>
<gene>
    <name evidence="2" type="ORF">SAY87_000852</name>
</gene>
<protein>
    <recommendedName>
        <fullName evidence="4">Protein PHYTOCHROME KINASE SUBSTRATE 1-like</fullName>
    </recommendedName>
</protein>
<evidence type="ECO:0000313" key="3">
    <source>
        <dbReference type="Proteomes" id="UP001345219"/>
    </source>
</evidence>
<evidence type="ECO:0000256" key="1">
    <source>
        <dbReference type="SAM" id="MobiDB-lite"/>
    </source>
</evidence>
<reference evidence="2 3" key="1">
    <citation type="journal article" date="2023" name="Hortic Res">
        <title>Pangenome of water caltrop reveals structural variations and asymmetric subgenome divergence after allopolyploidization.</title>
        <authorList>
            <person name="Zhang X."/>
            <person name="Chen Y."/>
            <person name="Wang L."/>
            <person name="Yuan Y."/>
            <person name="Fang M."/>
            <person name="Shi L."/>
            <person name="Lu R."/>
            <person name="Comes H.P."/>
            <person name="Ma Y."/>
            <person name="Chen Y."/>
            <person name="Huang G."/>
            <person name="Zhou Y."/>
            <person name="Zheng Z."/>
            <person name="Qiu Y."/>
        </authorList>
    </citation>
    <scope>NUCLEOTIDE SEQUENCE [LARGE SCALE GENOMIC DNA]</scope>
    <source>
        <tissue evidence="2">Roots</tissue>
    </source>
</reference>
<proteinExistence type="predicted"/>
<dbReference type="Proteomes" id="UP001345219">
    <property type="component" value="Chromosome 1"/>
</dbReference>
<dbReference type="GO" id="GO:0009638">
    <property type="term" value="P:phototropism"/>
    <property type="evidence" value="ECO:0007669"/>
    <property type="project" value="InterPro"/>
</dbReference>
<comment type="caution">
    <text evidence="2">The sequence shown here is derived from an EMBL/GenBank/DDBJ whole genome shotgun (WGS) entry which is preliminary data.</text>
</comment>
<name>A0AAN7JA34_9MYRT</name>
<keyword evidence="3" id="KW-1185">Reference proteome</keyword>
<dbReference type="PANTHER" id="PTHR33781:SF3">
    <property type="entry name" value="PROTEIN PHYTOCHROME KINASE SUBSTRATE 3"/>
    <property type="match status" value="1"/>
</dbReference>
<dbReference type="PANTHER" id="PTHR33781">
    <property type="entry name" value="PROTEIN PHYTOCHROME KINASE SUBSTRATE 1-RELATED"/>
    <property type="match status" value="1"/>
</dbReference>
<feature type="region of interest" description="Disordered" evidence="1">
    <location>
        <begin position="173"/>
        <end position="203"/>
    </location>
</feature>
<dbReference type="AlphaFoldDB" id="A0AAN7JA34"/>
<sequence length="367" mass="40656">MKSLPFPPPAFLRSSSSEFDKMEAENTVADLRTASFAVYINAAQESLVKRLTEPVHPGKVVPKDGEIGVFGAEKYSTMSIDYDHDDNSIDMSRKGGNHRLDPMYGGGSKMGLPGSPSISSESSSWAGSHTSFLRSIQRSLSINGQRRRRSSFGDHRGFFAVFGCKKSCTDRKSIHVSDRGSRRDETAVFPSKTKSKSHSQRCDSKRMEPFAFPVLINKASSDEVEPPRRSIEVFGSKAGRKRTEGAAVEMNLERKLSMLTWDAIPKAQQQVLLRNNPPRVMDFTDDMGSEASSELFEIEHMHISGGTATRVPPSMTHCYEPSEASIEWSVVTASQADFSSVLSEYDEKEVVADARGRNDIAPRRTCR</sequence>